<evidence type="ECO:0000313" key="2">
    <source>
        <dbReference type="EMBL" id="CUN21853.1"/>
    </source>
</evidence>
<name>A0A173V3P6_9FIRM</name>
<accession>A0A173V3P6</accession>
<dbReference type="AlphaFoldDB" id="A0A173V3P6"/>
<reference evidence="2 3" key="1">
    <citation type="submission" date="2015-09" db="EMBL/GenBank/DDBJ databases">
        <authorList>
            <consortium name="Pathogen Informatics"/>
        </authorList>
    </citation>
    <scope>NUCLEOTIDE SEQUENCE [LARGE SCALE GENOMIC DNA]</scope>
    <source>
        <strain evidence="2 3">2789STDY5834970</strain>
    </source>
</reference>
<dbReference type="EMBL" id="CYXN01000033">
    <property type="protein sequence ID" value="CUN21853.1"/>
    <property type="molecule type" value="Genomic_DNA"/>
</dbReference>
<feature type="domain" description="Metallo-beta-lactamase" evidence="1">
    <location>
        <begin position="20"/>
        <end position="209"/>
    </location>
</feature>
<dbReference type="Gene3D" id="3.60.15.10">
    <property type="entry name" value="Ribonuclease Z/Hydroxyacylglutathione hydrolase-like"/>
    <property type="match status" value="1"/>
</dbReference>
<dbReference type="InterPro" id="IPR036866">
    <property type="entry name" value="RibonucZ/Hydroxyglut_hydro"/>
</dbReference>
<dbReference type="PANTHER" id="PTHR42951:SF22">
    <property type="entry name" value="METALLO BETA-LACTAMASE SUPERFAMILY LIPOPROTEIN"/>
    <property type="match status" value="1"/>
</dbReference>
<evidence type="ECO:0000259" key="1">
    <source>
        <dbReference type="SMART" id="SM00849"/>
    </source>
</evidence>
<evidence type="ECO:0000313" key="3">
    <source>
        <dbReference type="Proteomes" id="UP000095649"/>
    </source>
</evidence>
<organism evidence="2 3">
    <name type="scientific">Faecalibacterium prausnitzii</name>
    <dbReference type="NCBI Taxonomy" id="853"/>
    <lineage>
        <taxon>Bacteria</taxon>
        <taxon>Bacillati</taxon>
        <taxon>Bacillota</taxon>
        <taxon>Clostridia</taxon>
        <taxon>Eubacteriales</taxon>
        <taxon>Oscillospiraceae</taxon>
        <taxon>Faecalibacterium</taxon>
    </lineage>
</organism>
<keyword evidence="2" id="KW-0378">Hydrolase</keyword>
<gene>
    <name evidence="2" type="ORF">ERS852582_02550</name>
</gene>
<sequence length="281" mass="31100">MYYRSQPVSVHVLWIESPSKENLYLVIGRQRAILIDAGLGVGHLRAFVENLTSLPLTVLLTHGHIDHAPGATEFGKVYLNGADQALYRSQCSLADRQGYLKGNLRDRYEELTAGSFVEADPNKDFAELTDGMIFDLGEVHVQAVAFPGHTAGSTAFLVEEDRLLITGDCCNNFTFLFGPEAAPVEAYRETVVQVRDRLTGRYDRIFVSHHGPELPVTLLDEMIELCDQVLAGDTDDVPFSFMGMKATIAKKMDTTFRRSDGKAANLVYSKSKIHKALACTL</sequence>
<dbReference type="InterPro" id="IPR050855">
    <property type="entry name" value="NDM-1-like"/>
</dbReference>
<protein>
    <submittedName>
        <fullName evidence="2">Hydroxyacylglutathione hydrolase</fullName>
    </submittedName>
</protein>
<dbReference type="GO" id="GO:0016787">
    <property type="term" value="F:hydrolase activity"/>
    <property type="evidence" value="ECO:0007669"/>
    <property type="project" value="UniProtKB-KW"/>
</dbReference>
<dbReference type="SUPFAM" id="SSF56281">
    <property type="entry name" value="Metallo-hydrolase/oxidoreductase"/>
    <property type="match status" value="1"/>
</dbReference>
<dbReference type="Proteomes" id="UP000095649">
    <property type="component" value="Unassembled WGS sequence"/>
</dbReference>
<dbReference type="PANTHER" id="PTHR42951">
    <property type="entry name" value="METALLO-BETA-LACTAMASE DOMAIN-CONTAINING"/>
    <property type="match status" value="1"/>
</dbReference>
<dbReference type="SMART" id="SM00849">
    <property type="entry name" value="Lactamase_B"/>
    <property type="match status" value="1"/>
</dbReference>
<dbReference type="RefSeq" id="WP_055186853.1">
    <property type="nucleotide sequence ID" value="NZ_CYXN01000033.1"/>
</dbReference>
<dbReference type="Pfam" id="PF00753">
    <property type="entry name" value="Lactamase_B"/>
    <property type="match status" value="1"/>
</dbReference>
<dbReference type="InterPro" id="IPR001279">
    <property type="entry name" value="Metallo-B-lactamas"/>
</dbReference>
<proteinExistence type="predicted"/>